<keyword evidence="1" id="KW-0812">Transmembrane</keyword>
<dbReference type="AlphaFoldDB" id="A0A7W8QM64"/>
<dbReference type="Proteomes" id="UP000572635">
    <property type="component" value="Unassembled WGS sequence"/>
</dbReference>
<keyword evidence="1" id="KW-0472">Membrane</keyword>
<feature type="transmembrane region" description="Helical" evidence="1">
    <location>
        <begin position="69"/>
        <end position="89"/>
    </location>
</feature>
<keyword evidence="3" id="KW-1185">Reference proteome</keyword>
<keyword evidence="1" id="KW-1133">Transmembrane helix</keyword>
<feature type="transmembrane region" description="Helical" evidence="1">
    <location>
        <begin position="39"/>
        <end position="62"/>
    </location>
</feature>
<comment type="caution">
    <text evidence="2">The sequence shown here is derived from an EMBL/GenBank/DDBJ whole genome shotgun (WGS) entry which is preliminary data.</text>
</comment>
<organism evidence="2 3">
    <name type="scientific">Nocardiopsis composta</name>
    <dbReference type="NCBI Taxonomy" id="157465"/>
    <lineage>
        <taxon>Bacteria</taxon>
        <taxon>Bacillati</taxon>
        <taxon>Actinomycetota</taxon>
        <taxon>Actinomycetes</taxon>
        <taxon>Streptosporangiales</taxon>
        <taxon>Nocardiopsidaceae</taxon>
        <taxon>Nocardiopsis</taxon>
    </lineage>
</organism>
<evidence type="ECO:0000313" key="2">
    <source>
        <dbReference type="EMBL" id="MBB5432348.1"/>
    </source>
</evidence>
<feature type="transmembrane region" description="Helical" evidence="1">
    <location>
        <begin position="95"/>
        <end position="116"/>
    </location>
</feature>
<gene>
    <name evidence="2" type="ORF">HDA36_002432</name>
</gene>
<name>A0A7W8QM64_9ACTN</name>
<dbReference type="EMBL" id="JACHDB010000001">
    <property type="protein sequence ID" value="MBB5432348.1"/>
    <property type="molecule type" value="Genomic_DNA"/>
</dbReference>
<proteinExistence type="predicted"/>
<protein>
    <submittedName>
        <fullName evidence="2">Uncharacterized protein</fullName>
    </submittedName>
</protein>
<reference evidence="2 3" key="1">
    <citation type="submission" date="2020-08" db="EMBL/GenBank/DDBJ databases">
        <title>Sequencing the genomes of 1000 actinobacteria strains.</title>
        <authorList>
            <person name="Klenk H.-P."/>
        </authorList>
    </citation>
    <scope>NUCLEOTIDE SEQUENCE [LARGE SCALE GENOMIC DNA]</scope>
    <source>
        <strain evidence="2 3">DSM 44551</strain>
    </source>
</reference>
<evidence type="ECO:0000313" key="3">
    <source>
        <dbReference type="Proteomes" id="UP000572635"/>
    </source>
</evidence>
<accession>A0A7W8QM64</accession>
<dbReference type="RefSeq" id="WP_184391927.1">
    <property type="nucleotide sequence ID" value="NZ_BAAAJD010000042.1"/>
</dbReference>
<evidence type="ECO:0000256" key="1">
    <source>
        <dbReference type="SAM" id="Phobius"/>
    </source>
</evidence>
<sequence>MSATAPPPRSMPWLRTCLVVLFVTTAVRSWKLYAGLPDHPYFTVFSLAAAVPGITALLLAVFAGRQSRLAYFCALLTSAGLLGWTLLVFDTYLRLMVDVGIAQLSASAIALALLLGKGTRGFYFGRS</sequence>